<dbReference type="PANTHER" id="PTHR30576">
    <property type="entry name" value="COLANIC BIOSYNTHESIS UDP-GLUCOSE LIPID CARRIER TRANSFERASE"/>
    <property type="match status" value="1"/>
</dbReference>
<reference evidence="5" key="1">
    <citation type="submission" date="2017-09" db="EMBL/GenBank/DDBJ databases">
        <title>Depth-based differentiation of microbial function through sediment-hosted aquifers and enrichment of novel symbionts in the deep terrestrial subsurface.</title>
        <authorList>
            <person name="Probst A.J."/>
            <person name="Ladd B."/>
            <person name="Jarett J.K."/>
            <person name="Geller-Mcgrath D.E."/>
            <person name="Sieber C.M.K."/>
            <person name="Emerson J.B."/>
            <person name="Anantharaman K."/>
            <person name="Thomas B.C."/>
            <person name="Malmstrom R."/>
            <person name="Stieglmeier M."/>
            <person name="Klingl A."/>
            <person name="Woyke T."/>
            <person name="Ryan C.M."/>
            <person name="Banfield J.F."/>
        </authorList>
    </citation>
    <scope>NUCLEOTIDE SEQUENCE [LARGE SCALE GENOMIC DNA]</scope>
</reference>
<name>A0A2H0TEE8_9BACT</name>
<dbReference type="AlphaFoldDB" id="A0A2H0TEE8"/>
<feature type="domain" description="Bacterial sugar transferase" evidence="3">
    <location>
        <begin position="16"/>
        <end position="205"/>
    </location>
</feature>
<evidence type="ECO:0000259" key="3">
    <source>
        <dbReference type="Pfam" id="PF02397"/>
    </source>
</evidence>
<feature type="transmembrane region" description="Helical" evidence="2">
    <location>
        <begin position="21"/>
        <end position="44"/>
    </location>
</feature>
<evidence type="ECO:0000313" key="5">
    <source>
        <dbReference type="Proteomes" id="UP000231503"/>
    </source>
</evidence>
<evidence type="ECO:0000256" key="1">
    <source>
        <dbReference type="ARBA" id="ARBA00006464"/>
    </source>
</evidence>
<dbReference type="Proteomes" id="UP000231503">
    <property type="component" value="Unassembled WGS sequence"/>
</dbReference>
<gene>
    <name evidence="4" type="ORF">COU47_00590</name>
</gene>
<dbReference type="InterPro" id="IPR003362">
    <property type="entry name" value="Bact_transf"/>
</dbReference>
<comment type="similarity">
    <text evidence="1">Belongs to the bacterial sugar transferase family.</text>
</comment>
<evidence type="ECO:0000313" key="4">
    <source>
        <dbReference type="EMBL" id="PIR69916.1"/>
    </source>
</evidence>
<comment type="caution">
    <text evidence="4">The sequence shown here is derived from an EMBL/GenBank/DDBJ whole genome shotgun (WGS) entry which is preliminary data.</text>
</comment>
<sequence length="218" mass="25113">MKESENTTMVPIATTKRAFDILSASFFIMLLSPIFLLISICIYIEGVFNKKNRGPVFYTETRMSQGKPFTLRKFRIFKVASYQSIRDRGEIVSTKMLERKPGTMTRTGNILKKFYLDELPQLFSVLRGDMSMVGTRPWTPPDYKKEIAKGIYRKKAIKAGITGPVQIHKHDAKAVGGEHMLDDRYVSYQRAHRGMRIVFYDIKILLLSLWFMVKGQGL</sequence>
<dbReference type="EMBL" id="PFCO01000001">
    <property type="protein sequence ID" value="PIR69916.1"/>
    <property type="molecule type" value="Genomic_DNA"/>
</dbReference>
<evidence type="ECO:0000256" key="2">
    <source>
        <dbReference type="SAM" id="Phobius"/>
    </source>
</evidence>
<keyword evidence="2" id="KW-0472">Membrane</keyword>
<dbReference type="GO" id="GO:0016780">
    <property type="term" value="F:phosphotransferase activity, for other substituted phosphate groups"/>
    <property type="evidence" value="ECO:0007669"/>
    <property type="project" value="TreeGrafter"/>
</dbReference>
<keyword evidence="2" id="KW-1133">Transmembrane helix</keyword>
<organism evidence="4 5">
    <name type="scientific">Candidatus Niyogibacteria bacterium CG10_big_fil_rev_8_21_14_0_10_46_36</name>
    <dbReference type="NCBI Taxonomy" id="1974726"/>
    <lineage>
        <taxon>Bacteria</taxon>
        <taxon>Candidatus Niyogiibacteriota</taxon>
    </lineage>
</organism>
<keyword evidence="2" id="KW-0812">Transmembrane</keyword>
<dbReference type="Pfam" id="PF02397">
    <property type="entry name" value="Bac_transf"/>
    <property type="match status" value="1"/>
</dbReference>
<accession>A0A2H0TEE8</accession>
<dbReference type="PANTHER" id="PTHR30576:SF0">
    <property type="entry name" value="UNDECAPRENYL-PHOSPHATE N-ACETYLGALACTOSAMINYL 1-PHOSPHATE TRANSFERASE-RELATED"/>
    <property type="match status" value="1"/>
</dbReference>
<proteinExistence type="inferred from homology"/>
<protein>
    <recommendedName>
        <fullName evidence="3">Bacterial sugar transferase domain-containing protein</fullName>
    </recommendedName>
</protein>